<feature type="compositionally biased region" description="Polar residues" evidence="1">
    <location>
        <begin position="510"/>
        <end position="520"/>
    </location>
</feature>
<evidence type="ECO:0000313" key="2">
    <source>
        <dbReference type="EMBL" id="KAJ2679549.1"/>
    </source>
</evidence>
<evidence type="ECO:0000256" key="1">
    <source>
        <dbReference type="SAM" id="MobiDB-lite"/>
    </source>
</evidence>
<feature type="compositionally biased region" description="Low complexity" evidence="1">
    <location>
        <begin position="526"/>
        <end position="545"/>
    </location>
</feature>
<organism evidence="2 3">
    <name type="scientific">Coemansia spiralis</name>
    <dbReference type="NCBI Taxonomy" id="417178"/>
    <lineage>
        <taxon>Eukaryota</taxon>
        <taxon>Fungi</taxon>
        <taxon>Fungi incertae sedis</taxon>
        <taxon>Zoopagomycota</taxon>
        <taxon>Kickxellomycotina</taxon>
        <taxon>Kickxellomycetes</taxon>
        <taxon>Kickxellales</taxon>
        <taxon>Kickxellaceae</taxon>
        <taxon>Coemansia</taxon>
    </lineage>
</organism>
<evidence type="ECO:0008006" key="4">
    <source>
        <dbReference type="Google" id="ProtNLM"/>
    </source>
</evidence>
<dbReference type="OrthoDB" id="338531at2759"/>
<evidence type="ECO:0000313" key="3">
    <source>
        <dbReference type="Proteomes" id="UP001151518"/>
    </source>
</evidence>
<comment type="caution">
    <text evidence="2">The sequence shown here is derived from an EMBL/GenBank/DDBJ whole genome shotgun (WGS) entry which is preliminary data.</text>
</comment>
<reference evidence="2" key="1">
    <citation type="submission" date="2022-07" db="EMBL/GenBank/DDBJ databases">
        <title>Phylogenomic reconstructions and comparative analyses of Kickxellomycotina fungi.</title>
        <authorList>
            <person name="Reynolds N.K."/>
            <person name="Stajich J.E."/>
            <person name="Barry K."/>
            <person name="Grigoriev I.V."/>
            <person name="Crous P."/>
            <person name="Smith M.E."/>
        </authorList>
    </citation>
    <scope>NUCLEOTIDE SEQUENCE</scope>
    <source>
        <strain evidence="2">NRRL 3115</strain>
    </source>
</reference>
<feature type="region of interest" description="Disordered" evidence="1">
    <location>
        <begin position="510"/>
        <end position="548"/>
    </location>
</feature>
<dbReference type="AlphaFoldDB" id="A0A9W8KYG8"/>
<feature type="compositionally biased region" description="Polar residues" evidence="1">
    <location>
        <begin position="22"/>
        <end position="44"/>
    </location>
</feature>
<accession>A0A9W8KYG8</accession>
<sequence>MQANSPALYRQQHPQQQQQQQRLASINNYQFRQKTQHQPSTPTMQRARLPAASPLGANGTVNGNSSAKPASTQPKPQTESRSQQAFINEEFMTYLLGGPFNRFALALKSNLDNEIDWACARLVPATSYAPDSWSLAHYAPFLVEAILGVLEKSRKVLVNASFRPNKAATASGIVKANVRKVVLSNTGLEMVAERASERAGLLATALFNIAQIGENAAVMAQDPRITIEATHWLRVFHSDNMGYTRIKTDFLDLLDILLPLTQQPPFDSMPLRKWPVFGSQESSALDPLALVETCLWAELVRVLQGSQERKLVLGALRLLAQSISWHPQLAREILDLPVPRWAVGTSFEFVGELINARLAELMLAPDPELVSGCFELILNTVRLEAMAKALDEELENFAIKAAEAAAERGGSSSIVKTINEKRRRRLRTGYDTPDMFSGADSGSQTPIFGFRPGSRALGPSANDIAVQSEASMLPDGLTALVALVMQQWMSAACPPPQQHAPMLNAASLKNGSMVNGTQPRGASISANNPNGQQNQDQQQSAANKQPTEPELREACTWVLLNYEFAAPVAGQQQSTSYVTLADLFGRYMIAKHGQTVPRIGRALTLSEMVRVVAAVFPKASIQAIGQQQQQRQAGQQTSSDSLVALYLRPKTQNIVPIPAVPVDNQQKPQDAAIQSVELESEQNCCQWLGCNEKLTSEEHALKHMSEHISAADACRWRSCNRIPAKDSESSAAKTRQWLSRHVLIHGPFFKQPESAEQSGKPPTEASKSTVVANPDLFLLAQRIREEKTSALSSISPLFSGGHVPQSDQKAQQQVLRLVLQGIGVVEQLQKWADRRAGSRGIQDRRKIWRCADDVLERVAFIAAQSTVVAPYASRLLAILNTPFS</sequence>
<dbReference type="Gene3D" id="3.30.160.60">
    <property type="entry name" value="Classic Zinc Finger"/>
    <property type="match status" value="1"/>
</dbReference>
<dbReference type="Proteomes" id="UP001151518">
    <property type="component" value="Unassembled WGS sequence"/>
</dbReference>
<feature type="compositionally biased region" description="Low complexity" evidence="1">
    <location>
        <begin position="11"/>
        <end position="21"/>
    </location>
</feature>
<proteinExistence type="predicted"/>
<feature type="compositionally biased region" description="Polar residues" evidence="1">
    <location>
        <begin position="59"/>
        <end position="82"/>
    </location>
</feature>
<protein>
    <recommendedName>
        <fullName evidence="4">RFX-type winged-helix domain-containing protein</fullName>
    </recommendedName>
</protein>
<feature type="region of interest" description="Disordered" evidence="1">
    <location>
        <begin position="1"/>
        <end position="82"/>
    </location>
</feature>
<name>A0A9W8KYG8_9FUNG</name>
<dbReference type="EMBL" id="JANBTW010000011">
    <property type="protein sequence ID" value="KAJ2679549.1"/>
    <property type="molecule type" value="Genomic_DNA"/>
</dbReference>
<gene>
    <name evidence="2" type="ORF">GGI25_001472</name>
</gene>